<dbReference type="GO" id="GO:0030289">
    <property type="term" value="C:protein phosphatase 4 complex"/>
    <property type="evidence" value="ECO:0007669"/>
    <property type="project" value="InterPro"/>
</dbReference>
<evidence type="ECO:0000256" key="1">
    <source>
        <dbReference type="ARBA" id="ARBA00009207"/>
    </source>
</evidence>
<gene>
    <name evidence="3" type="ORF">Nepgr_027854</name>
</gene>
<evidence type="ECO:0000313" key="4">
    <source>
        <dbReference type="Proteomes" id="UP001279734"/>
    </source>
</evidence>
<dbReference type="InterPro" id="IPR015267">
    <property type="entry name" value="PPP4R2"/>
</dbReference>
<feature type="region of interest" description="Disordered" evidence="2">
    <location>
        <begin position="231"/>
        <end position="252"/>
    </location>
</feature>
<feature type="compositionally biased region" description="Basic and acidic residues" evidence="2">
    <location>
        <begin position="240"/>
        <end position="251"/>
    </location>
</feature>
<reference evidence="3" key="1">
    <citation type="submission" date="2023-05" db="EMBL/GenBank/DDBJ databases">
        <title>Nepenthes gracilis genome sequencing.</title>
        <authorList>
            <person name="Fukushima K."/>
        </authorList>
    </citation>
    <scope>NUCLEOTIDE SEQUENCE</scope>
    <source>
        <strain evidence="3">SING2019-196</strain>
    </source>
</reference>
<dbReference type="Pfam" id="PF09184">
    <property type="entry name" value="PPP4R2"/>
    <property type="match status" value="1"/>
</dbReference>
<accession>A0AAD3Y3Z6</accession>
<dbReference type="AlphaFoldDB" id="A0AAD3Y3Z6"/>
<evidence type="ECO:0000256" key="2">
    <source>
        <dbReference type="SAM" id="MobiDB-lite"/>
    </source>
</evidence>
<dbReference type="GO" id="GO:0005634">
    <property type="term" value="C:nucleus"/>
    <property type="evidence" value="ECO:0007669"/>
    <property type="project" value="TreeGrafter"/>
</dbReference>
<comment type="similarity">
    <text evidence="1">Belongs to the PPP4R2 family.</text>
</comment>
<organism evidence="3 4">
    <name type="scientific">Nepenthes gracilis</name>
    <name type="common">Slender pitcher plant</name>
    <dbReference type="NCBI Taxonomy" id="150966"/>
    <lineage>
        <taxon>Eukaryota</taxon>
        <taxon>Viridiplantae</taxon>
        <taxon>Streptophyta</taxon>
        <taxon>Embryophyta</taxon>
        <taxon>Tracheophyta</taxon>
        <taxon>Spermatophyta</taxon>
        <taxon>Magnoliopsida</taxon>
        <taxon>eudicotyledons</taxon>
        <taxon>Gunneridae</taxon>
        <taxon>Pentapetalae</taxon>
        <taxon>Caryophyllales</taxon>
        <taxon>Nepenthaceae</taxon>
        <taxon>Nepenthes</taxon>
    </lineage>
</organism>
<evidence type="ECO:0008006" key="5">
    <source>
        <dbReference type="Google" id="ProtNLM"/>
    </source>
</evidence>
<name>A0AAD3Y3Z6_NEPGR</name>
<sequence>MGRYFPFGNCLKYKTRRPAEAVFLWASAGGFCSLHPIVLQVQKGRETWQMEIPSNENSQLPDSTGNEGVPHDHEDLVPQLSDTNGGKESQHKFSIEEVRAELGVIALTGNFRQDWDELKSMLSFQLKQVLDEYPEAKMSDEQQNSSLGETYAELSKRLEEAFLSFLEGPPFTLQRICEILLDARGIYPNLSKLSLALEKNLLVTSTLTKCTDPYSKVIPLNVFEEGDEAAKPYSNSVENGGEHSTGDKDEIMTELEEAEVDDKTSDMEAFEDIAHSVDKNTEQTSNT</sequence>
<dbReference type="PANTHER" id="PTHR16487:SF0">
    <property type="entry name" value="PROTEIN PHOSPHATASE 4 REGULATORY SUBUNIT 2-RELATED"/>
    <property type="match status" value="1"/>
</dbReference>
<evidence type="ECO:0000313" key="3">
    <source>
        <dbReference type="EMBL" id="GMH26011.1"/>
    </source>
</evidence>
<dbReference type="EMBL" id="BSYO01000030">
    <property type="protein sequence ID" value="GMH26011.1"/>
    <property type="molecule type" value="Genomic_DNA"/>
</dbReference>
<proteinExistence type="inferred from homology"/>
<comment type="caution">
    <text evidence="3">The sequence shown here is derived from an EMBL/GenBank/DDBJ whole genome shotgun (WGS) entry which is preliminary data.</text>
</comment>
<protein>
    <recommendedName>
        <fullName evidence="5">Serine/threonine-protein phosphatase 4 regulatory subunit 2</fullName>
    </recommendedName>
</protein>
<feature type="compositionally biased region" description="Polar residues" evidence="2">
    <location>
        <begin position="52"/>
        <end position="66"/>
    </location>
</feature>
<dbReference type="GO" id="GO:0019888">
    <property type="term" value="F:protein phosphatase regulator activity"/>
    <property type="evidence" value="ECO:0007669"/>
    <property type="project" value="InterPro"/>
</dbReference>
<dbReference type="PANTHER" id="PTHR16487">
    <property type="entry name" value="PPP4R2-RELATED PROTEIN"/>
    <property type="match status" value="1"/>
</dbReference>
<dbReference type="Proteomes" id="UP001279734">
    <property type="component" value="Unassembled WGS sequence"/>
</dbReference>
<keyword evidence="4" id="KW-1185">Reference proteome</keyword>
<feature type="region of interest" description="Disordered" evidence="2">
    <location>
        <begin position="52"/>
        <end position="74"/>
    </location>
</feature>
<dbReference type="GO" id="GO:0005737">
    <property type="term" value="C:cytoplasm"/>
    <property type="evidence" value="ECO:0007669"/>
    <property type="project" value="TreeGrafter"/>
</dbReference>